<dbReference type="OrthoDB" id="52973at2157"/>
<dbReference type="AlphaFoldDB" id="A0A498H417"/>
<protein>
    <recommendedName>
        <fullName evidence="3">DUF2098 domain-containing protein</fullName>
    </recommendedName>
</protein>
<dbReference type="InterPro" id="IPR019209">
    <property type="entry name" value="DUF2098"/>
</dbReference>
<evidence type="ECO:0000313" key="2">
    <source>
        <dbReference type="Proteomes" id="UP000290932"/>
    </source>
</evidence>
<dbReference type="RefSeq" id="WP_128692369.1">
    <property type="nucleotide sequence ID" value="NZ_LHQS01000001.1"/>
</dbReference>
<organism evidence="1 2">
    <name type="scientific">Methanoculleus taiwanensis</name>
    <dbReference type="NCBI Taxonomy" id="1550565"/>
    <lineage>
        <taxon>Archaea</taxon>
        <taxon>Methanobacteriati</taxon>
        <taxon>Methanobacteriota</taxon>
        <taxon>Stenosarchaea group</taxon>
        <taxon>Methanomicrobia</taxon>
        <taxon>Methanomicrobiales</taxon>
        <taxon>Methanomicrobiaceae</taxon>
        <taxon>Methanoculleus</taxon>
    </lineage>
</organism>
<sequence>MKVDEVAVGIPVRYPRTGTSGTVLALAEIDGRQYAELDSTHLFYLVDELVVIGQAGPVERRHEEERNIDTFVEQEKEFAERLKEAWVTTDQSCEGGG</sequence>
<name>A0A498H417_9EURY</name>
<dbReference type="Pfam" id="PF09871">
    <property type="entry name" value="DUF2098"/>
    <property type="match status" value="1"/>
</dbReference>
<comment type="caution">
    <text evidence="1">The sequence shown here is derived from an EMBL/GenBank/DDBJ whole genome shotgun (WGS) entry which is preliminary data.</text>
</comment>
<dbReference type="EMBL" id="LHQS01000001">
    <property type="protein sequence ID" value="RXE56656.1"/>
    <property type="molecule type" value="Genomic_DNA"/>
</dbReference>
<proteinExistence type="predicted"/>
<evidence type="ECO:0000313" key="1">
    <source>
        <dbReference type="EMBL" id="RXE56656.1"/>
    </source>
</evidence>
<keyword evidence="2" id="KW-1185">Reference proteome</keyword>
<accession>A0A498H417</accession>
<reference evidence="1 2" key="1">
    <citation type="journal article" date="2015" name="Int. J. Syst. Evol. Microbiol.">
        <title>Methanoculleus taiwanensis sp. nov., a methanogen isolated from deep marine sediment at the deformation front area near Taiwan.</title>
        <authorList>
            <person name="Weng C.Y."/>
            <person name="Chen S.C."/>
            <person name="Lai M.C."/>
            <person name="Wu S.Y."/>
            <person name="Lin S."/>
            <person name="Yang T.F."/>
            <person name="Chen P.C."/>
        </authorList>
    </citation>
    <scope>NUCLEOTIDE SEQUENCE [LARGE SCALE GENOMIC DNA]</scope>
    <source>
        <strain evidence="1 2">CYW4</strain>
    </source>
</reference>
<dbReference type="Proteomes" id="UP000290932">
    <property type="component" value="Unassembled WGS sequence"/>
</dbReference>
<evidence type="ECO:0008006" key="3">
    <source>
        <dbReference type="Google" id="ProtNLM"/>
    </source>
</evidence>
<gene>
    <name evidence="1" type="ORF">ABH15_00260</name>
</gene>